<feature type="domain" description="FAD/NAD(P)-binding" evidence="4">
    <location>
        <begin position="10"/>
        <end position="231"/>
    </location>
</feature>
<evidence type="ECO:0000259" key="4">
    <source>
        <dbReference type="Pfam" id="PF07992"/>
    </source>
</evidence>
<dbReference type="InterPro" id="IPR036188">
    <property type="entry name" value="FAD/NAD-bd_sf"/>
</dbReference>
<evidence type="ECO:0000256" key="2">
    <source>
        <dbReference type="ARBA" id="ARBA00022827"/>
    </source>
</evidence>
<dbReference type="Proteomes" id="UP001556367">
    <property type="component" value="Unassembled WGS sequence"/>
</dbReference>
<dbReference type="EMBL" id="JASNQZ010000001">
    <property type="protein sequence ID" value="KAL0960490.1"/>
    <property type="molecule type" value="Genomic_DNA"/>
</dbReference>
<dbReference type="PRINTS" id="PR00411">
    <property type="entry name" value="PNDRDTASEI"/>
</dbReference>
<protein>
    <recommendedName>
        <fullName evidence="4">FAD/NAD(P)-binding domain-containing protein</fullName>
    </recommendedName>
</protein>
<evidence type="ECO:0000256" key="1">
    <source>
        <dbReference type="ARBA" id="ARBA00022630"/>
    </source>
</evidence>
<dbReference type="InterPro" id="IPR023753">
    <property type="entry name" value="FAD/NAD-binding_dom"/>
</dbReference>
<evidence type="ECO:0000313" key="5">
    <source>
        <dbReference type="EMBL" id="KAL0960490.1"/>
    </source>
</evidence>
<dbReference type="PANTHER" id="PTHR23023">
    <property type="entry name" value="DIMETHYLANILINE MONOOXYGENASE"/>
    <property type="match status" value="1"/>
</dbReference>
<keyword evidence="2" id="KW-0274">FAD</keyword>
<name>A0ABR3JZ71_9AGAR</name>
<dbReference type="Gene3D" id="3.50.50.60">
    <property type="entry name" value="FAD/NAD(P)-binding domain"/>
    <property type="match status" value="1"/>
</dbReference>
<keyword evidence="3" id="KW-0560">Oxidoreductase</keyword>
<dbReference type="Pfam" id="PF07992">
    <property type="entry name" value="Pyr_redox_2"/>
    <property type="match status" value="1"/>
</dbReference>
<dbReference type="SUPFAM" id="SSF51905">
    <property type="entry name" value="FAD/NAD(P)-binding domain"/>
    <property type="match status" value="2"/>
</dbReference>
<organism evidence="5 6">
    <name type="scientific">Hohenbuehelia grisea</name>
    <dbReference type="NCBI Taxonomy" id="104357"/>
    <lineage>
        <taxon>Eukaryota</taxon>
        <taxon>Fungi</taxon>
        <taxon>Dikarya</taxon>
        <taxon>Basidiomycota</taxon>
        <taxon>Agaricomycotina</taxon>
        <taxon>Agaricomycetes</taxon>
        <taxon>Agaricomycetidae</taxon>
        <taxon>Agaricales</taxon>
        <taxon>Pleurotineae</taxon>
        <taxon>Pleurotaceae</taxon>
        <taxon>Hohenbuehelia</taxon>
    </lineage>
</organism>
<comment type="caution">
    <text evidence="5">The sequence shown here is derived from an EMBL/GenBank/DDBJ whole genome shotgun (WGS) entry which is preliminary data.</text>
</comment>
<keyword evidence="6" id="KW-1185">Reference proteome</keyword>
<proteinExistence type="predicted"/>
<keyword evidence="1" id="KW-0285">Flavoprotein</keyword>
<accession>A0ABR3JZ71</accession>
<dbReference type="InterPro" id="IPR050346">
    <property type="entry name" value="FMO-like"/>
</dbReference>
<gene>
    <name evidence="5" type="ORF">HGRIS_005530</name>
</gene>
<evidence type="ECO:0000256" key="3">
    <source>
        <dbReference type="ARBA" id="ARBA00023002"/>
    </source>
</evidence>
<evidence type="ECO:0000313" key="6">
    <source>
        <dbReference type="Proteomes" id="UP001556367"/>
    </source>
</evidence>
<reference evidence="6" key="1">
    <citation type="submission" date="2024-06" db="EMBL/GenBank/DDBJ databases">
        <title>Multi-omics analyses provide insights into the biosynthesis of the anticancer antibiotic pleurotin in Hohenbuehelia grisea.</title>
        <authorList>
            <person name="Weaver J.A."/>
            <person name="Alberti F."/>
        </authorList>
    </citation>
    <scope>NUCLEOTIDE SEQUENCE [LARGE SCALE GENOMIC DNA]</scope>
    <source>
        <strain evidence="6">T-177</strain>
    </source>
</reference>
<sequence>MAQDPRAGTVGIIGAGAAGLITGYTLLQDGFSVQLLTRDRTPGGVWSQERVYPGLSINNVYGEFRFSPLDMPKTGGRLSGEDLRTYMDSFADKYLKNCIRYKTEVIDVKRDQYSGWLVEVEDKENHTREVLKYSKIVLCTGGCSTPFIPEYISPVAAKLAKFTGPVLHSQQFRERLDDILVHVPPAGTTEPESTRRVVIIGGGKSAQDIAAYLANEGRKVTVVFEQTDAVLAVTSPLPDFIRRSRFLGILSPHFELRTRLERFLHTTWVGNKITHFIWNKISSTSLDALKLPKDSPLRNAHDLFWSIRTNDEGVYRENGFHGLVNAGKIDIVSPARATGYGSDGHSVVLDNGQSLQADVIILATGFTSSWKGIFSEETASELGLSRHAPTEVHVNDWKYTSLSNPPPSHPESKQWASSIYRGLVPAKNINRRDFAINGAIFTTNNGYAFEVFSHWISSYFLGDKMRLPASPEDAHAAAERNAAWMRKRFPDMLLWTNESYSSNLAFWTWPQVVDEILDDMELPSLRSGGNWITWPFKVIDLREIETLKEERDAKRQLLEQP</sequence>